<proteinExistence type="predicted"/>
<keyword evidence="3" id="KW-1185">Reference proteome</keyword>
<dbReference type="InterPro" id="IPR002492">
    <property type="entry name" value="Transposase_Tc1-like"/>
</dbReference>
<dbReference type="EMBL" id="KL648039">
    <property type="protein sequence ID" value="KEY72661.1"/>
    <property type="molecule type" value="Genomic_DNA"/>
</dbReference>
<reference evidence="2 3" key="1">
    <citation type="journal article" date="2014" name="BMC Genomics">
        <title>Comparative genome sequencing reveals chemotype-specific gene clusters in the toxigenic black mold Stachybotrys.</title>
        <authorList>
            <person name="Semeiks J."/>
            <person name="Borek D."/>
            <person name="Otwinowski Z."/>
            <person name="Grishin N.V."/>
        </authorList>
    </citation>
    <scope>NUCLEOTIDE SEQUENCE [LARGE SCALE GENOMIC DNA]</scope>
    <source>
        <strain evidence="3">CBS 109288 / IBT 7711</strain>
    </source>
</reference>
<evidence type="ECO:0000313" key="2">
    <source>
        <dbReference type="EMBL" id="KEY72661.1"/>
    </source>
</evidence>
<protein>
    <recommendedName>
        <fullName evidence="1">Transposase Tc1-like domain-containing protein</fullName>
    </recommendedName>
</protein>
<dbReference type="Proteomes" id="UP000028045">
    <property type="component" value="Unassembled WGS sequence"/>
</dbReference>
<name>A0A084B532_STACB</name>
<dbReference type="HOGENOM" id="CLU_2470547_0_0_1"/>
<gene>
    <name evidence="2" type="ORF">S7711_11364</name>
</gene>
<sequence length="88" mass="10415">MAKKDRQISYDALCNVTSQNVSRRTIQRIVRKYYGRKWKALKRPKLIKESARIRLRFAQGWIEDVHELKEVIFSNEASLKNHSDNPSV</sequence>
<accession>A0A084B532</accession>
<dbReference type="GO" id="GO:0003677">
    <property type="term" value="F:DNA binding"/>
    <property type="evidence" value="ECO:0007669"/>
    <property type="project" value="InterPro"/>
</dbReference>
<evidence type="ECO:0000259" key="1">
    <source>
        <dbReference type="Pfam" id="PF01498"/>
    </source>
</evidence>
<dbReference type="Pfam" id="PF01498">
    <property type="entry name" value="HTH_Tnp_Tc3_2"/>
    <property type="match status" value="1"/>
</dbReference>
<dbReference type="AlphaFoldDB" id="A0A084B532"/>
<dbReference type="GO" id="GO:0006313">
    <property type="term" value="P:DNA transposition"/>
    <property type="evidence" value="ECO:0007669"/>
    <property type="project" value="InterPro"/>
</dbReference>
<evidence type="ECO:0000313" key="3">
    <source>
        <dbReference type="Proteomes" id="UP000028045"/>
    </source>
</evidence>
<dbReference type="GO" id="GO:0015074">
    <property type="term" value="P:DNA integration"/>
    <property type="evidence" value="ECO:0007669"/>
    <property type="project" value="InterPro"/>
</dbReference>
<feature type="domain" description="Transposase Tc1-like" evidence="1">
    <location>
        <begin position="2"/>
        <end position="61"/>
    </location>
</feature>
<dbReference type="OrthoDB" id="5163495at2759"/>
<organism evidence="2 3">
    <name type="scientific">Stachybotrys chartarum (strain CBS 109288 / IBT 7711)</name>
    <name type="common">Toxic black mold</name>
    <name type="synonym">Stilbospora chartarum</name>
    <dbReference type="NCBI Taxonomy" id="1280523"/>
    <lineage>
        <taxon>Eukaryota</taxon>
        <taxon>Fungi</taxon>
        <taxon>Dikarya</taxon>
        <taxon>Ascomycota</taxon>
        <taxon>Pezizomycotina</taxon>
        <taxon>Sordariomycetes</taxon>
        <taxon>Hypocreomycetidae</taxon>
        <taxon>Hypocreales</taxon>
        <taxon>Stachybotryaceae</taxon>
        <taxon>Stachybotrys</taxon>
    </lineage>
</organism>